<dbReference type="AlphaFoldDB" id="F4KLQ4"/>
<feature type="signal peptide" evidence="1">
    <location>
        <begin position="1"/>
        <end position="22"/>
    </location>
</feature>
<evidence type="ECO:0000313" key="3">
    <source>
        <dbReference type="Proteomes" id="UP000006545"/>
    </source>
</evidence>
<organism evidence="2 3">
    <name type="scientific">Porphyromonas asaccharolytica (strain ATCC 25260 / DSM 20707 / BCRC 10618 / CCUG 7834 / JCM 6326 / LMG 13178 / VPI 4198 / B440)</name>
    <name type="common">Bacteroides asaccharolyticus</name>
    <dbReference type="NCBI Taxonomy" id="879243"/>
    <lineage>
        <taxon>Bacteria</taxon>
        <taxon>Pseudomonadati</taxon>
        <taxon>Bacteroidota</taxon>
        <taxon>Bacteroidia</taxon>
        <taxon>Bacteroidales</taxon>
        <taxon>Porphyromonadaceae</taxon>
        <taxon>Porphyromonas</taxon>
    </lineage>
</organism>
<protein>
    <submittedName>
        <fullName evidence="2">Uncharacterized protein</fullName>
    </submittedName>
</protein>
<dbReference type="STRING" id="879243.Poras_1198"/>
<name>F4KLQ4_PORAD</name>
<sequence length="64" mass="7391">MKKRYVFLTLAFVFVCVLKMQAQNLETDIMKVLSQDETVLSFSTDESRNISGILARESVKFIKE</sequence>
<keyword evidence="3" id="KW-1185">Reference proteome</keyword>
<keyword evidence="1" id="KW-0732">Signal</keyword>
<dbReference type="KEGG" id="pah:Poras_1198"/>
<dbReference type="HOGENOM" id="CLU_2864011_0_0_10"/>
<gene>
    <name evidence="2" type="ordered locus">Poras_1198</name>
</gene>
<reference evidence="3" key="1">
    <citation type="submission" date="2011-04" db="EMBL/GenBank/DDBJ databases">
        <title>The complete genome of Porphyromonas asaccharolytica DSM 20707.</title>
        <authorList>
            <person name="Lucas S."/>
            <person name="Han J."/>
            <person name="Lapidus A."/>
            <person name="Bruce D."/>
            <person name="Goodwin L."/>
            <person name="Pitluck S."/>
            <person name="Peters L."/>
            <person name="Kyrpides N."/>
            <person name="Mavromatis K."/>
            <person name="Ivanova N."/>
            <person name="Ovchinnikova G."/>
            <person name="Pagani I."/>
            <person name="Lu M."/>
            <person name="Detter J.C."/>
            <person name="Tapia R."/>
            <person name="Han C."/>
            <person name="Land M."/>
            <person name="Hauser L."/>
            <person name="Markowitz V."/>
            <person name="Cheng J.-F."/>
            <person name="Hugenholtz P."/>
            <person name="Woyke T."/>
            <person name="Wu D."/>
            <person name="Gronow S."/>
            <person name="Wellnitz S."/>
            <person name="Brambilla E."/>
            <person name="Klenk H.-P."/>
            <person name="Eisen J.A."/>
        </authorList>
    </citation>
    <scope>NUCLEOTIDE SEQUENCE [LARGE SCALE GENOMIC DNA]</scope>
    <source>
        <strain evidence="3">ATCC 25260 / DSM 20707 / VPI 4198</strain>
    </source>
</reference>
<evidence type="ECO:0000256" key="1">
    <source>
        <dbReference type="SAM" id="SignalP"/>
    </source>
</evidence>
<evidence type="ECO:0000313" key="2">
    <source>
        <dbReference type="EMBL" id="AEE13139.1"/>
    </source>
</evidence>
<dbReference type="Proteomes" id="UP000006545">
    <property type="component" value="Chromosome"/>
</dbReference>
<dbReference type="OrthoDB" id="1016008at2"/>
<proteinExistence type="predicted"/>
<feature type="chain" id="PRO_5003310093" evidence="1">
    <location>
        <begin position="23"/>
        <end position="64"/>
    </location>
</feature>
<accession>F4KLQ4</accession>
<dbReference type="EMBL" id="CP002689">
    <property type="protein sequence ID" value="AEE13139.1"/>
    <property type="molecule type" value="Genomic_DNA"/>
</dbReference>
<dbReference type="RefSeq" id="WP_013760569.1">
    <property type="nucleotide sequence ID" value="NC_015501.1"/>
</dbReference>